<dbReference type="Gene3D" id="3.90.1150.210">
    <property type="entry name" value="F-actin capping protein, beta subunit"/>
    <property type="match status" value="1"/>
</dbReference>
<dbReference type="OrthoDB" id="340550at2759"/>
<dbReference type="EMBL" id="QEAP01001615">
    <property type="protein sequence ID" value="TPX42714.1"/>
    <property type="molecule type" value="Genomic_DNA"/>
</dbReference>
<organism evidence="7 8">
    <name type="scientific">Chytriomyces confervae</name>
    <dbReference type="NCBI Taxonomy" id="246404"/>
    <lineage>
        <taxon>Eukaryota</taxon>
        <taxon>Fungi</taxon>
        <taxon>Fungi incertae sedis</taxon>
        <taxon>Chytridiomycota</taxon>
        <taxon>Chytridiomycota incertae sedis</taxon>
        <taxon>Chytridiomycetes</taxon>
        <taxon>Chytridiales</taxon>
        <taxon>Chytriomycetaceae</taxon>
        <taxon>Chytriomyces</taxon>
    </lineage>
</organism>
<proteinExistence type="inferred from homology"/>
<comment type="subunit">
    <text evidence="6">Heterodimer of an alpha and a beta subunit.</text>
</comment>
<dbReference type="GO" id="GO:0030036">
    <property type="term" value="P:actin cytoskeleton organization"/>
    <property type="evidence" value="ECO:0007669"/>
    <property type="project" value="TreeGrafter"/>
</dbReference>
<evidence type="ECO:0000256" key="6">
    <source>
        <dbReference type="RuleBase" id="RU365077"/>
    </source>
</evidence>
<dbReference type="FunFam" id="3.90.1150.210:FF:000003">
    <property type="entry name" value="F-actin-capping protein subunit alpha"/>
    <property type="match status" value="1"/>
</dbReference>
<dbReference type="InterPro" id="IPR017865">
    <property type="entry name" value="F-actin_cap_asu_CS"/>
</dbReference>
<dbReference type="Gene3D" id="3.30.1140.60">
    <property type="entry name" value="F-actin capping protein, alpha subunit"/>
    <property type="match status" value="1"/>
</dbReference>
<gene>
    <name evidence="7" type="ORF">CcCBS67573_g10495</name>
</gene>
<dbReference type="Proteomes" id="UP000320333">
    <property type="component" value="Unassembled WGS sequence"/>
</dbReference>
<comment type="function">
    <text evidence="5 6">F-actin-capping proteins bind in a Ca(2+)-independent manner to the fast growing ends of actin filaments (barbed end) thereby blocking the exchange of subunits at these ends. Unlike other capping proteins (such as gelsolin and severin), these proteins do not sever actin filaments.</text>
</comment>
<reference evidence="7 8" key="1">
    <citation type="journal article" date="2019" name="Sci. Rep.">
        <title>Comparative genomics of chytrid fungi reveal insights into the obligate biotrophic and pathogenic lifestyle of Synchytrium endobioticum.</title>
        <authorList>
            <person name="van de Vossenberg B.T.L.H."/>
            <person name="Warris S."/>
            <person name="Nguyen H.D.T."/>
            <person name="van Gent-Pelzer M.P.E."/>
            <person name="Joly D.L."/>
            <person name="van de Geest H.C."/>
            <person name="Bonants P.J.M."/>
            <person name="Smith D.S."/>
            <person name="Levesque C.A."/>
            <person name="van der Lee T.A.J."/>
        </authorList>
    </citation>
    <scope>NUCLEOTIDE SEQUENCE [LARGE SCALE GENOMIC DNA]</scope>
    <source>
        <strain evidence="7 8">CBS 675.73</strain>
    </source>
</reference>
<dbReference type="Pfam" id="PF01267">
    <property type="entry name" value="F-actin_cap_A"/>
    <property type="match status" value="1"/>
</dbReference>
<comment type="similarity">
    <text evidence="1 6">Belongs to the F-actin-capping protein alpha subunit family.</text>
</comment>
<evidence type="ECO:0000256" key="1">
    <source>
        <dbReference type="ARBA" id="ARBA00010479"/>
    </source>
</evidence>
<protein>
    <recommendedName>
        <fullName evidence="2 6">F-actin-capping protein subunit alpha</fullName>
    </recommendedName>
</protein>
<dbReference type="STRING" id="246404.A0A507CU60"/>
<dbReference type="GO" id="GO:0030863">
    <property type="term" value="C:cortical cytoskeleton"/>
    <property type="evidence" value="ECO:0007669"/>
    <property type="project" value="TreeGrafter"/>
</dbReference>
<dbReference type="InterPro" id="IPR037282">
    <property type="entry name" value="CapZ_alpha/beta"/>
</dbReference>
<evidence type="ECO:0000313" key="8">
    <source>
        <dbReference type="Proteomes" id="UP000320333"/>
    </source>
</evidence>
<dbReference type="InterPro" id="IPR002189">
    <property type="entry name" value="CapZ_alpha"/>
</dbReference>
<sequence length="293" mass="32306">MSEYTPDTAETLETIAQFVSETPPGELSQVLNDIRGLVNNDSLVSEAIAQPLSVHNTNTLALVAVAGSDASFIVSKFNALEGNRFVDPNAKLSYAVDHLAQTASDPVPHESNNETEEHRAALNAAINTYTQDHYPNGHCAVFSHDNSRTLNIGIVSNKFNPNNFWNGRWISQWTANLDSDEISGELFIHVHYYEDGNVQVKTTKHATAKLASIPSDPTAFASAVVAQMLKIETEYQLALNASYAQISDSTFKSLRRALPITRTKLDWNSVSNCEDIVFFFYSLADIIMLKPPL</sequence>
<dbReference type="GO" id="GO:0051016">
    <property type="term" value="P:barbed-end actin filament capping"/>
    <property type="evidence" value="ECO:0007669"/>
    <property type="project" value="UniProtKB-UniRule"/>
</dbReference>
<evidence type="ECO:0000256" key="3">
    <source>
        <dbReference type="ARBA" id="ARBA00022467"/>
    </source>
</evidence>
<accession>A0A507CU60</accession>
<dbReference type="GO" id="GO:0051015">
    <property type="term" value="F:actin filament binding"/>
    <property type="evidence" value="ECO:0007669"/>
    <property type="project" value="TreeGrafter"/>
</dbReference>
<dbReference type="AlphaFoldDB" id="A0A507CU60"/>
<dbReference type="PROSITE" id="PS00748">
    <property type="entry name" value="F_ACTIN_CAPPING_A_1"/>
    <property type="match status" value="1"/>
</dbReference>
<dbReference type="PRINTS" id="PR00191">
    <property type="entry name" value="FACTINCAPA"/>
</dbReference>
<dbReference type="InterPro" id="IPR042489">
    <property type="entry name" value="CapZ_alpha_1"/>
</dbReference>
<dbReference type="GO" id="GO:0008290">
    <property type="term" value="C:F-actin capping protein complex"/>
    <property type="evidence" value="ECO:0007669"/>
    <property type="project" value="UniProtKB-UniRule"/>
</dbReference>
<keyword evidence="3 6" id="KW-0117">Actin capping</keyword>
<evidence type="ECO:0000256" key="5">
    <source>
        <dbReference type="ARBA" id="ARBA00025389"/>
    </source>
</evidence>
<evidence type="ECO:0000313" key="7">
    <source>
        <dbReference type="EMBL" id="TPX42714.1"/>
    </source>
</evidence>
<keyword evidence="4 6" id="KW-0009">Actin-binding</keyword>
<dbReference type="PANTHER" id="PTHR10653">
    <property type="entry name" value="F-ACTIN-CAPPING PROTEIN SUBUNIT ALPHA"/>
    <property type="match status" value="1"/>
</dbReference>
<dbReference type="SUPFAM" id="SSF90096">
    <property type="entry name" value="Subunits of heterodimeric actin filament capping protein Capz"/>
    <property type="match status" value="1"/>
</dbReference>
<keyword evidence="8" id="KW-1185">Reference proteome</keyword>
<name>A0A507CU60_9FUNG</name>
<dbReference type="PROSITE" id="PS00749">
    <property type="entry name" value="F_ACTIN_CAPPING_A_2"/>
    <property type="match status" value="1"/>
</dbReference>
<evidence type="ECO:0000256" key="4">
    <source>
        <dbReference type="ARBA" id="ARBA00023203"/>
    </source>
</evidence>
<evidence type="ECO:0000256" key="2">
    <source>
        <dbReference type="ARBA" id="ARBA00014038"/>
    </source>
</evidence>
<dbReference type="PANTHER" id="PTHR10653:SF0">
    <property type="entry name" value="F-ACTIN-CAPPING PROTEIN SUBUNIT ALPHA"/>
    <property type="match status" value="1"/>
</dbReference>
<comment type="caution">
    <text evidence="7">The sequence shown here is derived from an EMBL/GenBank/DDBJ whole genome shotgun (WGS) entry which is preliminary data.</text>
</comment>
<dbReference type="InterPro" id="IPR042276">
    <property type="entry name" value="CapZ_alpha/beta_2"/>
</dbReference>